<feature type="transmembrane region" description="Helical" evidence="2">
    <location>
        <begin position="146"/>
        <end position="164"/>
    </location>
</feature>
<keyword evidence="2" id="KW-0472">Membrane</keyword>
<keyword evidence="2" id="KW-0812">Transmembrane</keyword>
<reference evidence="3 4" key="1">
    <citation type="journal article" date="2015" name="Microbiome">
        <title>Genomic resolution of linkages in carbon, nitrogen, and sulfur cycling among widespread estuary sediment bacteria.</title>
        <authorList>
            <person name="Baker B.J."/>
            <person name="Lazar C.S."/>
            <person name="Teske A.P."/>
            <person name="Dick G.J."/>
        </authorList>
    </citation>
    <scope>NUCLEOTIDE SEQUENCE [LARGE SCALE GENOMIC DNA]</scope>
    <source>
        <strain evidence="3">DG_56</strain>
    </source>
</reference>
<keyword evidence="2" id="KW-1133">Transmembrane helix</keyword>
<evidence type="ECO:0000313" key="4">
    <source>
        <dbReference type="Proteomes" id="UP000052020"/>
    </source>
</evidence>
<organism evidence="3 4">
    <name type="scientific">candidate division KD3-62 bacterium DG_56</name>
    <dbReference type="NCBI Taxonomy" id="1704032"/>
    <lineage>
        <taxon>Bacteria</taxon>
        <taxon>candidate division KD3-62</taxon>
    </lineage>
</organism>
<evidence type="ECO:0000313" key="3">
    <source>
        <dbReference type="EMBL" id="KPJ61959.1"/>
    </source>
</evidence>
<name>A0A0S7XHL4_9BACT</name>
<sequence>MIKRLLWKEFREQGPFALAALGLVPALLFYDRMVGGDHRPWPSFPTDLWLVFGVLVAWGATRMPREREPSRLSLRALPVRWWQTWALKALPGIAWAGVCTAFACAIGRVGVAATDDGAGGWVVWITAGSMASAYACAFLAGLFWGVGASAVLGLVVGTMAWAALESPSPDYAARAARELWLWVATVPVASAAVMAARARGARDRHHPLGERLSSLGLAGASSVTIGRTGSVCRGSNAHVQNGGGRNESSPNRLPAVRAQS</sequence>
<feature type="transmembrane region" description="Helical" evidence="2">
    <location>
        <begin position="85"/>
        <end position="109"/>
    </location>
</feature>
<feature type="transmembrane region" description="Helical" evidence="2">
    <location>
        <begin position="121"/>
        <end position="139"/>
    </location>
</feature>
<proteinExistence type="predicted"/>
<accession>A0A0S7XHL4</accession>
<feature type="transmembrane region" description="Helical" evidence="2">
    <location>
        <begin position="179"/>
        <end position="196"/>
    </location>
</feature>
<dbReference type="Proteomes" id="UP000052020">
    <property type="component" value="Unassembled WGS sequence"/>
</dbReference>
<dbReference type="EMBL" id="LIZY01000137">
    <property type="protein sequence ID" value="KPJ61959.1"/>
    <property type="molecule type" value="Genomic_DNA"/>
</dbReference>
<dbReference type="AlphaFoldDB" id="A0A0S7XHL4"/>
<feature type="region of interest" description="Disordered" evidence="1">
    <location>
        <begin position="229"/>
        <end position="260"/>
    </location>
</feature>
<evidence type="ECO:0000256" key="1">
    <source>
        <dbReference type="SAM" id="MobiDB-lite"/>
    </source>
</evidence>
<feature type="transmembrane region" description="Helical" evidence="2">
    <location>
        <begin position="46"/>
        <end position="64"/>
    </location>
</feature>
<protein>
    <submittedName>
        <fullName evidence="3">Uncharacterized protein</fullName>
    </submittedName>
</protein>
<comment type="caution">
    <text evidence="3">The sequence shown here is derived from an EMBL/GenBank/DDBJ whole genome shotgun (WGS) entry which is preliminary data.</text>
</comment>
<evidence type="ECO:0000256" key="2">
    <source>
        <dbReference type="SAM" id="Phobius"/>
    </source>
</evidence>
<gene>
    <name evidence="3" type="ORF">AMK68_05500</name>
</gene>